<dbReference type="Proteomes" id="UP001596494">
    <property type="component" value="Unassembled WGS sequence"/>
</dbReference>
<keyword evidence="2" id="KW-1185">Reference proteome</keyword>
<comment type="caution">
    <text evidence="1">The sequence shown here is derived from an EMBL/GenBank/DDBJ whole genome shotgun (WGS) entry which is preliminary data.</text>
</comment>
<dbReference type="EMBL" id="JBHTBY010000001">
    <property type="protein sequence ID" value="MFC7319723.1"/>
    <property type="molecule type" value="Genomic_DNA"/>
</dbReference>
<dbReference type="RefSeq" id="WP_289215505.1">
    <property type="nucleotide sequence ID" value="NZ_JAPVRC010000003.1"/>
</dbReference>
<name>A0ABW2JZ96_9BACI</name>
<accession>A0ABW2JZ96</accession>
<organism evidence="1 2">
    <name type="scientific">Halobacillus campisalis</name>
    <dbReference type="NCBI Taxonomy" id="435909"/>
    <lineage>
        <taxon>Bacteria</taxon>
        <taxon>Bacillati</taxon>
        <taxon>Bacillota</taxon>
        <taxon>Bacilli</taxon>
        <taxon>Bacillales</taxon>
        <taxon>Bacillaceae</taxon>
        <taxon>Halobacillus</taxon>
    </lineage>
</organism>
<evidence type="ECO:0000313" key="2">
    <source>
        <dbReference type="Proteomes" id="UP001596494"/>
    </source>
</evidence>
<dbReference type="Pfam" id="PF06953">
    <property type="entry name" value="ArsD"/>
    <property type="match status" value="1"/>
</dbReference>
<gene>
    <name evidence="1" type="primary">arsD</name>
    <name evidence="1" type="ORF">ACFQMN_02330</name>
</gene>
<dbReference type="NCBIfam" id="NF033727">
    <property type="entry name" value="chaperon_ArsD"/>
    <property type="match status" value="1"/>
</dbReference>
<dbReference type="InterPro" id="IPR010712">
    <property type="entry name" value="Arsenical-R_ArsD"/>
</dbReference>
<proteinExistence type="predicted"/>
<protein>
    <submittedName>
        <fullName evidence="1">Arsenite efflux transporter metallochaperone ArsD</fullName>
    </submittedName>
</protein>
<sequence length="119" mass="13134">MKKVQIYDPAMCCPTGVCGPGVDPDLTRLASVLHSLEKKGFVVERYNLANEPGAFTENKVINDLLHQSGTEALPAVLVDGNVVKEGEYPTNKEFGEWFEIEPSALEEKKPETPLNFTKL</sequence>
<dbReference type="Gene3D" id="3.40.30.10">
    <property type="entry name" value="Glutaredoxin"/>
    <property type="match status" value="1"/>
</dbReference>
<evidence type="ECO:0000313" key="1">
    <source>
        <dbReference type="EMBL" id="MFC7319723.1"/>
    </source>
</evidence>
<reference evidence="2" key="1">
    <citation type="journal article" date="2019" name="Int. J. Syst. Evol. Microbiol.">
        <title>The Global Catalogue of Microorganisms (GCM) 10K type strain sequencing project: providing services to taxonomists for standard genome sequencing and annotation.</title>
        <authorList>
            <consortium name="The Broad Institute Genomics Platform"/>
            <consortium name="The Broad Institute Genome Sequencing Center for Infectious Disease"/>
            <person name="Wu L."/>
            <person name="Ma J."/>
        </authorList>
    </citation>
    <scope>NUCLEOTIDE SEQUENCE [LARGE SCALE GENOMIC DNA]</scope>
    <source>
        <strain evidence="2">CCUG 73951</strain>
    </source>
</reference>